<name>A0ABT9MLV9_9ACTN</name>
<reference evidence="2 3" key="1">
    <citation type="submission" date="2023-07" db="EMBL/GenBank/DDBJ databases">
        <title>Sequencing the genomes of 1000 actinobacteria strains.</title>
        <authorList>
            <person name="Klenk H.-P."/>
        </authorList>
    </citation>
    <scope>NUCLEOTIDE SEQUENCE [LARGE SCALE GENOMIC DNA]</scope>
    <source>
        <strain evidence="2 3">DSM 44710</strain>
    </source>
</reference>
<dbReference type="PANTHER" id="PTHR43157">
    <property type="entry name" value="PHOSPHATIDYLINOSITOL-GLYCAN BIOSYNTHESIS CLASS F PROTEIN-RELATED"/>
    <property type="match status" value="1"/>
</dbReference>
<dbReference type="InterPro" id="IPR036291">
    <property type="entry name" value="NAD(P)-bd_dom_sf"/>
</dbReference>
<keyword evidence="1" id="KW-0560">Oxidoreductase</keyword>
<organism evidence="2 3">
    <name type="scientific">Catenuloplanes nepalensis</name>
    <dbReference type="NCBI Taxonomy" id="587533"/>
    <lineage>
        <taxon>Bacteria</taxon>
        <taxon>Bacillati</taxon>
        <taxon>Actinomycetota</taxon>
        <taxon>Actinomycetes</taxon>
        <taxon>Micromonosporales</taxon>
        <taxon>Micromonosporaceae</taxon>
        <taxon>Catenuloplanes</taxon>
    </lineage>
</organism>
<dbReference type="PANTHER" id="PTHR43157:SF31">
    <property type="entry name" value="PHOSPHATIDYLINOSITOL-GLYCAN BIOSYNTHESIS CLASS F PROTEIN"/>
    <property type="match status" value="1"/>
</dbReference>
<dbReference type="Pfam" id="PF00106">
    <property type="entry name" value="adh_short"/>
    <property type="match status" value="1"/>
</dbReference>
<accession>A0ABT9MLV9</accession>
<dbReference type="Gene3D" id="3.40.50.720">
    <property type="entry name" value="NAD(P)-binding Rossmann-like Domain"/>
    <property type="match status" value="1"/>
</dbReference>
<proteinExistence type="predicted"/>
<dbReference type="PRINTS" id="PR00081">
    <property type="entry name" value="GDHRDH"/>
</dbReference>
<dbReference type="InterPro" id="IPR002347">
    <property type="entry name" value="SDR_fam"/>
</dbReference>
<dbReference type="SUPFAM" id="SSF51735">
    <property type="entry name" value="NAD(P)-binding Rossmann-fold domains"/>
    <property type="match status" value="1"/>
</dbReference>
<dbReference type="Proteomes" id="UP001240984">
    <property type="component" value="Unassembled WGS sequence"/>
</dbReference>
<evidence type="ECO:0000256" key="1">
    <source>
        <dbReference type="ARBA" id="ARBA00023002"/>
    </source>
</evidence>
<sequence>MTGNMPADRRIAVVTGAAGGLGQATAQRLLAAGLDVVAVTRDARGAEATRRSLQDRAGGGVVHALHADLLRRDDVDALGERLRGTVPRVDVLINNAGAAFPDYATTADGAERTHALNHLAPFRLTHLLLASGLFAADARIIAVSSDLVSRARLDTGDPDVTGTGWHDRFSQLTVYGTAKLIGLLATAALAARLPAGMRVHSANPGVLRTGFHAKAGGPLKAIAAVGGLFAASPEKAAHGPVLLATAATPPVPSGGLLVKGRPATPPAVTRDAALTTEVYERTARALGIAPISA</sequence>
<keyword evidence="3" id="KW-1185">Reference proteome</keyword>
<evidence type="ECO:0000313" key="3">
    <source>
        <dbReference type="Proteomes" id="UP001240984"/>
    </source>
</evidence>
<comment type="caution">
    <text evidence="2">The sequence shown here is derived from an EMBL/GenBank/DDBJ whole genome shotgun (WGS) entry which is preliminary data.</text>
</comment>
<dbReference type="RefSeq" id="WP_306827211.1">
    <property type="nucleotide sequence ID" value="NZ_JAUSRA010000001.1"/>
</dbReference>
<dbReference type="EMBL" id="JAUSRA010000001">
    <property type="protein sequence ID" value="MDP9792316.1"/>
    <property type="molecule type" value="Genomic_DNA"/>
</dbReference>
<gene>
    <name evidence="2" type="ORF">J2S43_000828</name>
</gene>
<evidence type="ECO:0000313" key="2">
    <source>
        <dbReference type="EMBL" id="MDP9792316.1"/>
    </source>
</evidence>
<protein>
    <submittedName>
        <fullName evidence="2">NAD(P)-dependent dehydrogenase (Short-subunit alcohol dehydrogenase family)</fullName>
    </submittedName>
</protein>